<sequence>MKLSHLFFHIHYCNFRKINDNRKPSSRISRALDHHELILVSAGKGSITIERKKYPFKAGMLFYLTPGLPHTIEMDRQEPGRFQSVHFSYGYVGLREGEWFVRPEAENLPLQAAQQLKDYYQVEEQFHKLVDCWDAKLPGYEYVSKTAFQQLLIAIYHNTKKQNQNYATSLKVEKLIQYMRENIHRKLTLTELSGQAQLSPTYLSRAFKEITGTTIIEFFNQLKMDAAKEMLLEGDLRIKEVAGALGFADEFYFSRIFKKTEGISPSQFHSKNVHGV</sequence>
<dbReference type="InterPro" id="IPR009057">
    <property type="entry name" value="Homeodomain-like_sf"/>
</dbReference>
<name>A0A0E3WI95_9BACL</name>
<dbReference type="Pfam" id="PF12833">
    <property type="entry name" value="HTH_18"/>
    <property type="match status" value="1"/>
</dbReference>
<dbReference type="GO" id="GO:0043565">
    <property type="term" value="F:sequence-specific DNA binding"/>
    <property type="evidence" value="ECO:0007669"/>
    <property type="project" value="InterPro"/>
</dbReference>
<dbReference type="Gene3D" id="2.60.120.10">
    <property type="entry name" value="Jelly Rolls"/>
    <property type="match status" value="1"/>
</dbReference>
<dbReference type="PANTHER" id="PTHR43280:SF30">
    <property type="entry name" value="MMSAB OPERON REGULATORY PROTEIN"/>
    <property type="match status" value="1"/>
</dbReference>
<gene>
    <name evidence="5" type="ORF">PRIO_4246</name>
</gene>
<dbReference type="RefSeq" id="WP_020433682.1">
    <property type="nucleotide sequence ID" value="NZ_AGBD01001737.1"/>
</dbReference>
<dbReference type="AlphaFoldDB" id="A0A0E3WI95"/>
<dbReference type="InterPro" id="IPR037923">
    <property type="entry name" value="HTH-like"/>
</dbReference>
<evidence type="ECO:0000313" key="6">
    <source>
        <dbReference type="Proteomes" id="UP000033163"/>
    </source>
</evidence>
<dbReference type="SUPFAM" id="SSF51215">
    <property type="entry name" value="Regulatory protein AraC"/>
    <property type="match status" value="1"/>
</dbReference>
<keyword evidence="1" id="KW-0805">Transcription regulation</keyword>
<dbReference type="PROSITE" id="PS01124">
    <property type="entry name" value="HTH_ARAC_FAMILY_2"/>
    <property type="match status" value="1"/>
</dbReference>
<organism evidence="5 6">
    <name type="scientific">Paenibacillus riograndensis SBR5</name>
    <dbReference type="NCBI Taxonomy" id="1073571"/>
    <lineage>
        <taxon>Bacteria</taxon>
        <taxon>Bacillati</taxon>
        <taxon>Bacillota</taxon>
        <taxon>Bacilli</taxon>
        <taxon>Bacillales</taxon>
        <taxon>Paenibacillaceae</taxon>
        <taxon>Paenibacillus</taxon>
        <taxon>Paenibacillus sonchi group</taxon>
    </lineage>
</organism>
<dbReference type="HOGENOM" id="CLU_000445_88_6_9"/>
<dbReference type="PANTHER" id="PTHR43280">
    <property type="entry name" value="ARAC-FAMILY TRANSCRIPTIONAL REGULATOR"/>
    <property type="match status" value="1"/>
</dbReference>
<dbReference type="Pfam" id="PF02311">
    <property type="entry name" value="AraC_binding"/>
    <property type="match status" value="1"/>
</dbReference>
<dbReference type="InterPro" id="IPR020449">
    <property type="entry name" value="Tscrpt_reg_AraC-type_HTH"/>
</dbReference>
<protein>
    <submittedName>
        <fullName evidence="5">AraC family transcriptional regulator</fullName>
    </submittedName>
</protein>
<dbReference type="STRING" id="483937.AMQ84_16635"/>
<dbReference type="KEGG" id="pri:PRIO_4246"/>
<dbReference type="SMART" id="SM00342">
    <property type="entry name" value="HTH_ARAC"/>
    <property type="match status" value="1"/>
</dbReference>
<evidence type="ECO:0000259" key="4">
    <source>
        <dbReference type="PROSITE" id="PS01124"/>
    </source>
</evidence>
<evidence type="ECO:0000256" key="3">
    <source>
        <dbReference type="ARBA" id="ARBA00023163"/>
    </source>
</evidence>
<evidence type="ECO:0000256" key="2">
    <source>
        <dbReference type="ARBA" id="ARBA00023125"/>
    </source>
</evidence>
<dbReference type="InterPro" id="IPR003313">
    <property type="entry name" value="AraC-bd"/>
</dbReference>
<feature type="domain" description="HTH araC/xylS-type" evidence="4">
    <location>
        <begin position="173"/>
        <end position="271"/>
    </location>
</feature>
<dbReference type="InterPro" id="IPR018060">
    <property type="entry name" value="HTH_AraC"/>
</dbReference>
<reference evidence="6" key="1">
    <citation type="submission" date="2015-03" db="EMBL/GenBank/DDBJ databases">
        <authorList>
            <person name="Wibberg D."/>
        </authorList>
    </citation>
    <scope>NUCLEOTIDE SEQUENCE [LARGE SCALE GENOMIC DNA]</scope>
</reference>
<dbReference type="PATRIC" id="fig|1073571.4.peg.4543"/>
<accession>A0A0E3WI95</accession>
<dbReference type="SUPFAM" id="SSF46689">
    <property type="entry name" value="Homeodomain-like"/>
    <property type="match status" value="2"/>
</dbReference>
<evidence type="ECO:0000313" key="5">
    <source>
        <dbReference type="EMBL" id="CQR56648.1"/>
    </source>
</evidence>
<dbReference type="Proteomes" id="UP000033163">
    <property type="component" value="Chromosome I"/>
</dbReference>
<keyword evidence="3" id="KW-0804">Transcription</keyword>
<dbReference type="PRINTS" id="PR00032">
    <property type="entry name" value="HTHARAC"/>
</dbReference>
<dbReference type="GO" id="GO:0003700">
    <property type="term" value="F:DNA-binding transcription factor activity"/>
    <property type="evidence" value="ECO:0007669"/>
    <property type="project" value="InterPro"/>
</dbReference>
<keyword evidence="2" id="KW-0238">DNA-binding</keyword>
<dbReference type="InterPro" id="IPR014710">
    <property type="entry name" value="RmlC-like_jellyroll"/>
</dbReference>
<dbReference type="Gene3D" id="1.10.10.60">
    <property type="entry name" value="Homeodomain-like"/>
    <property type="match status" value="2"/>
</dbReference>
<proteinExistence type="predicted"/>
<dbReference type="EMBL" id="LN831776">
    <property type="protein sequence ID" value="CQR56648.1"/>
    <property type="molecule type" value="Genomic_DNA"/>
</dbReference>
<evidence type="ECO:0000256" key="1">
    <source>
        <dbReference type="ARBA" id="ARBA00023015"/>
    </source>
</evidence>